<dbReference type="CDD" id="cd14659">
    <property type="entry name" value="Imelysin-like_IPPA"/>
    <property type="match status" value="1"/>
</dbReference>
<keyword evidence="5" id="KW-1185">Reference proteome</keyword>
<dbReference type="Proteomes" id="UP000250079">
    <property type="component" value="Chromosome"/>
</dbReference>
<proteinExistence type="predicted"/>
<evidence type="ECO:0000259" key="3">
    <source>
        <dbReference type="Pfam" id="PF09375"/>
    </source>
</evidence>
<name>A0A2Z2P134_9GAMM</name>
<evidence type="ECO:0000313" key="5">
    <source>
        <dbReference type="Proteomes" id="UP000250079"/>
    </source>
</evidence>
<reference evidence="4 5" key="1">
    <citation type="submission" date="2016-12" db="EMBL/GenBank/DDBJ databases">
        <authorList>
            <person name="Song W.-J."/>
            <person name="Kurnit D.M."/>
        </authorList>
    </citation>
    <scope>NUCLEOTIDE SEQUENCE [LARGE SCALE GENOMIC DNA]</scope>
    <source>
        <strain evidence="4 5">IMCC3135</strain>
    </source>
</reference>
<dbReference type="Gene3D" id="1.20.1420.20">
    <property type="entry name" value="M75 peptidase, HXXE motif"/>
    <property type="match status" value="1"/>
</dbReference>
<dbReference type="InterPro" id="IPR038352">
    <property type="entry name" value="Imelysin_sf"/>
</dbReference>
<dbReference type="EMBL" id="CP018632">
    <property type="protein sequence ID" value="ASJ76515.1"/>
    <property type="molecule type" value="Genomic_DNA"/>
</dbReference>
<dbReference type="InterPro" id="IPR034984">
    <property type="entry name" value="Imelysin-like_IPPA"/>
</dbReference>
<protein>
    <recommendedName>
        <fullName evidence="3">Imelysin-like domain-containing protein</fullName>
    </recommendedName>
</protein>
<gene>
    <name evidence="4" type="ORF">IMCC3135_32350</name>
</gene>
<organism evidence="4 5">
    <name type="scientific">Granulosicoccus antarcticus IMCC3135</name>
    <dbReference type="NCBI Taxonomy" id="1192854"/>
    <lineage>
        <taxon>Bacteria</taxon>
        <taxon>Pseudomonadati</taxon>
        <taxon>Pseudomonadota</taxon>
        <taxon>Gammaproteobacteria</taxon>
        <taxon>Chromatiales</taxon>
        <taxon>Granulosicoccaceae</taxon>
        <taxon>Granulosicoccus</taxon>
    </lineage>
</organism>
<sequence>MFRKSVSQMFVKRSRLFMLMQSKQLGAKTLASVAVVLSLTVVASGHDARAAEPDETVFASQAVEAVYQPGFQQFLQASEQFVADAERACQSPSSGSLAELRDGFAATVVAFSAVELYRIGPMLEDNRQNRLFYWPDKRRVGERQLRELLADATAPTLTAADVAGKSVALQGLPTLERLLYSKNSEQHLGAVSDTPDCQVVVAIVDNIHNMALALNEGWQAESALVKSMLLPEPNSDYFRTGDEVLRSLVTQIIVAVDIVLDRKIAALTDEESQLRLAPLWRSGQTLSMIRANLDSVRALSVDTGLAGVGELDNELAFEFRSADKMLQKLQDLPSLSTDQGKLTEPAESLLRSLSAVVGGIKYTLNDRFTAALGITAGFNSEDGD</sequence>
<feature type="domain" description="Imelysin-like" evidence="3">
    <location>
        <begin position="68"/>
        <end position="336"/>
    </location>
</feature>
<dbReference type="Pfam" id="PF09375">
    <property type="entry name" value="Peptidase_M75"/>
    <property type="match status" value="1"/>
</dbReference>
<dbReference type="KEGG" id="gai:IMCC3135_32350"/>
<comment type="subcellular location">
    <subcellularLocation>
        <location evidence="1">Cell envelope</location>
    </subcellularLocation>
</comment>
<dbReference type="InterPro" id="IPR018976">
    <property type="entry name" value="Imelysin-like"/>
</dbReference>
<accession>A0A2Z2P134</accession>
<evidence type="ECO:0000256" key="1">
    <source>
        <dbReference type="ARBA" id="ARBA00004196"/>
    </source>
</evidence>
<dbReference type="GO" id="GO:0030313">
    <property type="term" value="C:cell envelope"/>
    <property type="evidence" value="ECO:0007669"/>
    <property type="project" value="UniProtKB-SubCell"/>
</dbReference>
<dbReference type="AlphaFoldDB" id="A0A2Z2P134"/>
<evidence type="ECO:0000313" key="4">
    <source>
        <dbReference type="EMBL" id="ASJ76515.1"/>
    </source>
</evidence>
<evidence type="ECO:0000256" key="2">
    <source>
        <dbReference type="ARBA" id="ARBA00022729"/>
    </source>
</evidence>
<keyword evidence="2" id="KW-0732">Signal</keyword>